<feature type="domain" description="Xylose isomerase-like TIM barrel" evidence="2">
    <location>
        <begin position="23"/>
        <end position="213"/>
    </location>
</feature>
<dbReference type="SUPFAM" id="SSF51658">
    <property type="entry name" value="Xylose isomerase-like"/>
    <property type="match status" value="1"/>
</dbReference>
<evidence type="ECO:0000259" key="2">
    <source>
        <dbReference type="Pfam" id="PF01261"/>
    </source>
</evidence>
<organism evidence="3 4">
    <name type="scientific">Brachybacterium muris UCD-AY4</name>
    <dbReference type="NCBI Taxonomy" id="1249481"/>
    <lineage>
        <taxon>Bacteria</taxon>
        <taxon>Bacillati</taxon>
        <taxon>Actinomycetota</taxon>
        <taxon>Actinomycetes</taxon>
        <taxon>Micrococcales</taxon>
        <taxon>Dermabacteraceae</taxon>
        <taxon>Brachybacterium</taxon>
    </lineage>
</organism>
<name>A0A022KWH7_9MICO</name>
<dbReference type="RefSeq" id="WP_017822582.1">
    <property type="nucleotide sequence ID" value="NZ_AORC01000004.1"/>
</dbReference>
<sequence>MDISVQLYSVRQHLADDPSATLARLAEMGFTQVEPFGLMDHADMLREQLPAHGLTAPSSHASLVEHEDPASVFATAASLGVRTVIDPYVDREKWDSEGDIKATADRLNELAGIAGENGVRVGYHNHDFETRPIFDGRCGLDILADHLDPRVVLELDTFWSAVGGTDPAELLGRLGQRVQLLHLKDGPFAGSTAEQQPLGKGDMDVPSVLAAADWIETGVIEFDDYTGDILEAIAQSYAQLGEYQQGARA</sequence>
<dbReference type="InterPro" id="IPR013022">
    <property type="entry name" value="Xyl_isomerase-like_TIM-brl"/>
</dbReference>
<keyword evidence="3" id="KW-0413">Isomerase</keyword>
<dbReference type="Pfam" id="PF01261">
    <property type="entry name" value="AP_endonuc_2"/>
    <property type="match status" value="1"/>
</dbReference>
<comment type="caution">
    <text evidence="3">The sequence shown here is derived from an EMBL/GenBank/DDBJ whole genome shotgun (WGS) entry which is preliminary data.</text>
</comment>
<evidence type="ECO:0000256" key="1">
    <source>
        <dbReference type="ARBA" id="ARBA00023277"/>
    </source>
</evidence>
<dbReference type="OrthoDB" id="5182842at2"/>
<dbReference type="InterPro" id="IPR050312">
    <property type="entry name" value="IolE/XylAMocC-like"/>
</dbReference>
<dbReference type="InterPro" id="IPR036237">
    <property type="entry name" value="Xyl_isomerase-like_sf"/>
</dbReference>
<evidence type="ECO:0000313" key="3">
    <source>
        <dbReference type="EMBL" id="EYT50502.1"/>
    </source>
</evidence>
<protein>
    <submittedName>
        <fullName evidence="3">Xylose isomerase</fullName>
    </submittedName>
</protein>
<dbReference type="PANTHER" id="PTHR12110:SF41">
    <property type="entry name" value="INOSOSE DEHYDRATASE"/>
    <property type="match status" value="1"/>
</dbReference>
<dbReference type="Gene3D" id="3.20.20.150">
    <property type="entry name" value="Divalent-metal-dependent TIM barrel enzymes"/>
    <property type="match status" value="1"/>
</dbReference>
<keyword evidence="1" id="KW-0119">Carbohydrate metabolism</keyword>
<gene>
    <name evidence="3" type="ORF">D641_0104350</name>
</gene>
<dbReference type="EMBL" id="AORC01000004">
    <property type="protein sequence ID" value="EYT50502.1"/>
    <property type="molecule type" value="Genomic_DNA"/>
</dbReference>
<dbReference type="STRING" id="1249481.D641_0104350"/>
<evidence type="ECO:0000313" key="4">
    <source>
        <dbReference type="Proteomes" id="UP000019754"/>
    </source>
</evidence>
<keyword evidence="4" id="KW-1185">Reference proteome</keyword>
<accession>A0A022KWH7</accession>
<dbReference type="HOGENOM" id="CLU_059523_1_0_11"/>
<proteinExistence type="predicted"/>
<dbReference type="Proteomes" id="UP000019754">
    <property type="component" value="Unassembled WGS sequence"/>
</dbReference>
<reference evidence="3 4" key="1">
    <citation type="journal article" date="2013" name="Genome Announc.">
        <title>Draft genome sequence of an Actinobacterium, Brachybacterium muris strain UCD-AY4.</title>
        <authorList>
            <person name="Lo J.R."/>
            <person name="Lang J.M."/>
            <person name="Darling A.E."/>
            <person name="Eisen J.A."/>
            <person name="Coil D.A."/>
        </authorList>
    </citation>
    <scope>NUCLEOTIDE SEQUENCE [LARGE SCALE GENOMIC DNA]</scope>
    <source>
        <strain evidence="3 4">UCD-AY4</strain>
    </source>
</reference>
<dbReference type="AlphaFoldDB" id="A0A022KWH7"/>
<dbReference type="PANTHER" id="PTHR12110">
    <property type="entry name" value="HYDROXYPYRUVATE ISOMERASE"/>
    <property type="match status" value="1"/>
</dbReference>
<dbReference type="GO" id="GO:0016853">
    <property type="term" value="F:isomerase activity"/>
    <property type="evidence" value="ECO:0007669"/>
    <property type="project" value="UniProtKB-KW"/>
</dbReference>